<dbReference type="Proteomes" id="UP001054945">
    <property type="component" value="Unassembled WGS sequence"/>
</dbReference>
<comment type="caution">
    <text evidence="1">The sequence shown here is derived from an EMBL/GenBank/DDBJ whole genome shotgun (WGS) entry which is preliminary data.</text>
</comment>
<dbReference type="AlphaFoldDB" id="A0AAV4UVV1"/>
<gene>
    <name evidence="1" type="primary">AVEN_169415_1</name>
    <name evidence="1" type="ORF">CEXT_319411</name>
</gene>
<accession>A0AAV4UVV1</accession>
<sequence length="134" mass="15372">MIVDLSSAETSTQIVATALVNNSIDHHNPNPLNSEDSKEVSICSEKTLLDELSLCTSDDRKSNKNKDNDMRKSFFKIRERLESLASSQNSMSNFEIFKNVSHSLGSLRNIKEKSRMKLRVIVREKIRYRQLLKV</sequence>
<reference evidence="1 2" key="1">
    <citation type="submission" date="2021-06" db="EMBL/GenBank/DDBJ databases">
        <title>Caerostris extrusa draft genome.</title>
        <authorList>
            <person name="Kono N."/>
            <person name="Arakawa K."/>
        </authorList>
    </citation>
    <scope>NUCLEOTIDE SEQUENCE [LARGE SCALE GENOMIC DNA]</scope>
</reference>
<proteinExistence type="predicted"/>
<name>A0AAV4UVV1_CAEEX</name>
<organism evidence="1 2">
    <name type="scientific">Caerostris extrusa</name>
    <name type="common">Bark spider</name>
    <name type="synonym">Caerostris bankana</name>
    <dbReference type="NCBI Taxonomy" id="172846"/>
    <lineage>
        <taxon>Eukaryota</taxon>
        <taxon>Metazoa</taxon>
        <taxon>Ecdysozoa</taxon>
        <taxon>Arthropoda</taxon>
        <taxon>Chelicerata</taxon>
        <taxon>Arachnida</taxon>
        <taxon>Araneae</taxon>
        <taxon>Araneomorphae</taxon>
        <taxon>Entelegynae</taxon>
        <taxon>Araneoidea</taxon>
        <taxon>Araneidae</taxon>
        <taxon>Caerostris</taxon>
    </lineage>
</organism>
<protein>
    <submittedName>
        <fullName evidence="1">Uncharacterized protein</fullName>
    </submittedName>
</protein>
<evidence type="ECO:0000313" key="1">
    <source>
        <dbReference type="EMBL" id="GIY62046.1"/>
    </source>
</evidence>
<evidence type="ECO:0000313" key="2">
    <source>
        <dbReference type="Proteomes" id="UP001054945"/>
    </source>
</evidence>
<keyword evidence="2" id="KW-1185">Reference proteome</keyword>
<dbReference type="EMBL" id="BPLR01013569">
    <property type="protein sequence ID" value="GIY62046.1"/>
    <property type="molecule type" value="Genomic_DNA"/>
</dbReference>